<dbReference type="Pfam" id="PF00795">
    <property type="entry name" value="CN_hydrolase"/>
    <property type="match status" value="1"/>
</dbReference>
<dbReference type="GO" id="GO:0016787">
    <property type="term" value="F:hydrolase activity"/>
    <property type="evidence" value="ECO:0007669"/>
    <property type="project" value="UniProtKB-KW"/>
</dbReference>
<name>A0ABQ4K0T8_9BACI</name>
<gene>
    <name evidence="3" type="ORF">J1TS3_05070</name>
</gene>
<dbReference type="InterPro" id="IPR036526">
    <property type="entry name" value="C-N_Hydrolase_sf"/>
</dbReference>
<evidence type="ECO:0000313" key="3">
    <source>
        <dbReference type="EMBL" id="GIN19373.1"/>
    </source>
</evidence>
<evidence type="ECO:0000256" key="1">
    <source>
        <dbReference type="ARBA" id="ARBA00010613"/>
    </source>
</evidence>
<reference evidence="3 4" key="1">
    <citation type="submission" date="2021-03" db="EMBL/GenBank/DDBJ databases">
        <title>Antimicrobial resistance genes in bacteria isolated from Japanese honey, and their potential for conferring macrolide and lincosamide resistance in the American foulbrood pathogen Paenibacillus larvae.</title>
        <authorList>
            <person name="Okamoto M."/>
            <person name="Kumagai M."/>
            <person name="Kanamori H."/>
            <person name="Takamatsu D."/>
        </authorList>
    </citation>
    <scope>NUCLEOTIDE SEQUENCE [LARGE SCALE GENOMIC DNA]</scope>
    <source>
        <strain evidence="3 4">J1TS3</strain>
    </source>
</reference>
<evidence type="ECO:0000313" key="4">
    <source>
        <dbReference type="Proteomes" id="UP000680279"/>
    </source>
</evidence>
<organism evidence="3 4">
    <name type="scientific">Siminovitchia fordii</name>
    <dbReference type="NCBI Taxonomy" id="254759"/>
    <lineage>
        <taxon>Bacteria</taxon>
        <taxon>Bacillati</taxon>
        <taxon>Bacillota</taxon>
        <taxon>Bacilli</taxon>
        <taxon>Bacillales</taxon>
        <taxon>Bacillaceae</taxon>
        <taxon>Siminovitchia</taxon>
    </lineage>
</organism>
<dbReference type="Proteomes" id="UP000680279">
    <property type="component" value="Unassembled WGS sequence"/>
</dbReference>
<dbReference type="RefSeq" id="WP_018705566.1">
    <property type="nucleotide sequence ID" value="NZ_BOQT01000001.1"/>
</dbReference>
<keyword evidence="3" id="KW-0378">Hydrolase</keyword>
<keyword evidence="4" id="KW-1185">Reference proteome</keyword>
<accession>A0ABQ4K0T8</accession>
<comment type="similarity">
    <text evidence="1">Belongs to the carbon-nitrogen hydrolase superfamily. NIT1/NIT2 family.</text>
</comment>
<evidence type="ECO:0000259" key="2">
    <source>
        <dbReference type="PROSITE" id="PS50263"/>
    </source>
</evidence>
<dbReference type="CDD" id="cd07581">
    <property type="entry name" value="nitrilase_3"/>
    <property type="match status" value="1"/>
</dbReference>
<dbReference type="InterPro" id="IPR003010">
    <property type="entry name" value="C-N_Hydrolase"/>
</dbReference>
<dbReference type="Gene3D" id="3.60.110.10">
    <property type="entry name" value="Carbon-nitrogen hydrolase"/>
    <property type="match status" value="1"/>
</dbReference>
<protein>
    <submittedName>
        <fullName evidence="3">Hydrolase</fullName>
    </submittedName>
</protein>
<dbReference type="PANTHER" id="PTHR23088:SF27">
    <property type="entry name" value="DEAMINATED GLUTATHIONE AMIDASE"/>
    <property type="match status" value="1"/>
</dbReference>
<feature type="domain" description="CN hydrolase" evidence="2">
    <location>
        <begin position="1"/>
        <end position="242"/>
    </location>
</feature>
<sequence>MRIASVQIAASADKKLNLKRALDYIKKAKNAGADLILFPEMYMYLYSKTSGLTPADIAEPLDGQFVSTLMHAARENGIYVVCGIFESVPDQNERAYNSVVFISKTGELLTSYRKTHLCDAWGVRESDQFVPGTAPFQIIETELGKFGLVICYELRFPELSRLLAINDVDILLTPAAWYSGTLKEEHWEILIKARAIENTIFVCGSNQSSELFCGRSMIVDPMGVVLSSTGEEEAMIFADIDLNRKNRVREKAPSISNRVPSLYNMF</sequence>
<dbReference type="SUPFAM" id="SSF56317">
    <property type="entry name" value="Carbon-nitrogen hydrolase"/>
    <property type="match status" value="1"/>
</dbReference>
<proteinExistence type="inferred from homology"/>
<dbReference type="EMBL" id="BOQT01000001">
    <property type="protein sequence ID" value="GIN19373.1"/>
    <property type="molecule type" value="Genomic_DNA"/>
</dbReference>
<dbReference type="PANTHER" id="PTHR23088">
    <property type="entry name" value="NITRILASE-RELATED"/>
    <property type="match status" value="1"/>
</dbReference>
<comment type="caution">
    <text evidence="3">The sequence shown here is derived from an EMBL/GenBank/DDBJ whole genome shotgun (WGS) entry which is preliminary data.</text>
</comment>
<dbReference type="PROSITE" id="PS50263">
    <property type="entry name" value="CN_HYDROLASE"/>
    <property type="match status" value="1"/>
</dbReference>